<gene>
    <name evidence="13" type="primary">thrB</name>
    <name evidence="15" type="ORF">AERYTH_06640</name>
</gene>
<evidence type="ECO:0000256" key="5">
    <source>
        <dbReference type="ARBA" id="ARBA00022605"/>
    </source>
</evidence>
<dbReference type="UniPathway" id="UPA00050">
    <property type="reaction ID" value="UER00064"/>
</dbReference>
<evidence type="ECO:0000256" key="9">
    <source>
        <dbReference type="ARBA" id="ARBA00022777"/>
    </source>
</evidence>
<accession>A0A0U4B974</accession>
<comment type="pathway">
    <text evidence="1 13">Amino-acid biosynthesis; L-threonine biosynthesis; L-threonine from L-aspartate: step 4/5.</text>
</comment>
<dbReference type="SUPFAM" id="SSF55060">
    <property type="entry name" value="GHMP Kinase, C-terminal domain"/>
    <property type="match status" value="1"/>
</dbReference>
<dbReference type="SUPFAM" id="SSF54211">
    <property type="entry name" value="Ribosomal protein S5 domain 2-like"/>
    <property type="match status" value="1"/>
</dbReference>
<comment type="catalytic activity">
    <reaction evidence="11 13">
        <text>L-homoserine + ATP = O-phospho-L-homoserine + ADP + H(+)</text>
        <dbReference type="Rhea" id="RHEA:13985"/>
        <dbReference type="ChEBI" id="CHEBI:15378"/>
        <dbReference type="ChEBI" id="CHEBI:30616"/>
        <dbReference type="ChEBI" id="CHEBI:57476"/>
        <dbReference type="ChEBI" id="CHEBI:57590"/>
        <dbReference type="ChEBI" id="CHEBI:456216"/>
        <dbReference type="EC" id="2.7.1.39"/>
    </reaction>
</comment>
<keyword evidence="5 13" id="KW-0028">Amino-acid biosynthesis</keyword>
<feature type="binding site" evidence="13">
    <location>
        <begin position="96"/>
        <end position="106"/>
    </location>
    <ligand>
        <name>ATP</name>
        <dbReference type="ChEBI" id="CHEBI:30616"/>
    </ligand>
</feature>
<comment type="function">
    <text evidence="12 13">Catalyzes the ATP-dependent phosphorylation of L-homoserine to L-homoserine phosphate.</text>
</comment>
<dbReference type="Gene3D" id="3.30.230.10">
    <property type="match status" value="1"/>
</dbReference>
<evidence type="ECO:0000256" key="12">
    <source>
        <dbReference type="ARBA" id="ARBA00049954"/>
    </source>
</evidence>
<protein>
    <recommendedName>
        <fullName evidence="4 13">Homoserine kinase</fullName>
        <shortName evidence="13">HK</shortName>
        <shortName evidence="13">HSK</shortName>
        <ecNumber evidence="3 13">2.7.1.39</ecNumber>
    </recommendedName>
</protein>
<dbReference type="PANTHER" id="PTHR20861">
    <property type="entry name" value="HOMOSERINE/4-DIPHOSPHOCYTIDYL-2-C-METHYL-D-ERYTHRITOL KINASE"/>
    <property type="match status" value="1"/>
</dbReference>
<dbReference type="STRING" id="2041.AERYTH_06640"/>
<dbReference type="PATRIC" id="fig|2041.4.peg.1391"/>
<organism evidence="15 16">
    <name type="scientific">Aeromicrobium erythreum</name>
    <dbReference type="NCBI Taxonomy" id="2041"/>
    <lineage>
        <taxon>Bacteria</taxon>
        <taxon>Bacillati</taxon>
        <taxon>Actinomycetota</taxon>
        <taxon>Actinomycetes</taxon>
        <taxon>Propionibacteriales</taxon>
        <taxon>Nocardioidaceae</taxon>
        <taxon>Aeromicrobium</taxon>
    </lineage>
</organism>
<sequence>MVDQPFRRGPVTVRTPASSANLGPGFDALGLALDVHDELTAEVVPGDGLEVVVEGEAADEVPRDERHLVVRSLDAALDLMGVRRPGLRLTCRNVVPHGRGMGSSSAAIVGGIVLAKALVDGVEPLDDRATLQLAQDIEGHPDNVAAALLGGLTIAWIDGFAAEAVRLDVTVPLTLFVPPEPVSTEAARGLLPDVVSHADAATNAGRAALLVAALTQAPERLASATEDLLHQQYRAGAMPDSYRLVRSLRVDGVPAVISGAGPTVLAFARGVTDAVPDGWRVLEVDVADRGAHVVPTS</sequence>
<evidence type="ECO:0000313" key="16">
    <source>
        <dbReference type="Proteomes" id="UP000067689"/>
    </source>
</evidence>
<dbReference type="InterPro" id="IPR006203">
    <property type="entry name" value="GHMP_knse_ATP-bd_CS"/>
</dbReference>
<dbReference type="KEGG" id="aer:AERYTH_06640"/>
<dbReference type="OrthoDB" id="9769912at2"/>
<feature type="domain" description="GHMP kinase N-terminal" evidence="14">
    <location>
        <begin position="68"/>
        <end position="151"/>
    </location>
</feature>
<evidence type="ECO:0000256" key="8">
    <source>
        <dbReference type="ARBA" id="ARBA00022741"/>
    </source>
</evidence>
<evidence type="ECO:0000256" key="13">
    <source>
        <dbReference type="HAMAP-Rule" id="MF_00384"/>
    </source>
</evidence>
<comment type="similarity">
    <text evidence="2 13">Belongs to the GHMP kinase family. Homoserine kinase subfamily.</text>
</comment>
<evidence type="ECO:0000256" key="6">
    <source>
        <dbReference type="ARBA" id="ARBA00022679"/>
    </source>
</evidence>
<evidence type="ECO:0000256" key="11">
    <source>
        <dbReference type="ARBA" id="ARBA00049375"/>
    </source>
</evidence>
<dbReference type="GO" id="GO:0004413">
    <property type="term" value="F:homoserine kinase activity"/>
    <property type="evidence" value="ECO:0007669"/>
    <property type="project" value="UniProtKB-UniRule"/>
</dbReference>
<reference evidence="15 16" key="1">
    <citation type="journal article" date="1991" name="Int. J. Syst. Bacteriol.">
        <title>Description of the erythromycin-producing bacterium Arthrobacter sp. strain NRRL B-3381 as Aeromicrobium erythreum gen. nov., sp. nov.</title>
        <authorList>
            <person name="Miller E.S."/>
            <person name="Woese C.R."/>
            <person name="Brenner S."/>
        </authorList>
    </citation>
    <scope>NUCLEOTIDE SEQUENCE [LARGE SCALE GENOMIC DNA]</scope>
    <source>
        <strain evidence="15 16">AR18</strain>
    </source>
</reference>
<dbReference type="EMBL" id="CP011502">
    <property type="protein sequence ID" value="ALX04388.1"/>
    <property type="molecule type" value="Genomic_DNA"/>
</dbReference>
<keyword evidence="10 13" id="KW-0067">ATP-binding</keyword>
<evidence type="ECO:0000259" key="14">
    <source>
        <dbReference type="Pfam" id="PF00288"/>
    </source>
</evidence>
<proteinExistence type="inferred from homology"/>
<keyword evidence="13" id="KW-0963">Cytoplasm</keyword>
<dbReference type="RefSeq" id="WP_067856250.1">
    <property type="nucleotide sequence ID" value="NZ_CP011502.1"/>
</dbReference>
<comment type="subcellular location">
    <subcellularLocation>
        <location evidence="13">Cytoplasm</location>
    </subcellularLocation>
</comment>
<dbReference type="Gene3D" id="3.30.70.890">
    <property type="entry name" value="GHMP kinase, C-terminal domain"/>
    <property type="match status" value="1"/>
</dbReference>
<evidence type="ECO:0000256" key="4">
    <source>
        <dbReference type="ARBA" id="ARBA00017858"/>
    </source>
</evidence>
<dbReference type="InterPro" id="IPR006204">
    <property type="entry name" value="GHMP_kinase_N_dom"/>
</dbReference>
<dbReference type="PIRSF" id="PIRSF000676">
    <property type="entry name" value="Homoser_kin"/>
    <property type="match status" value="1"/>
</dbReference>
<dbReference type="GO" id="GO:0009088">
    <property type="term" value="P:threonine biosynthetic process"/>
    <property type="evidence" value="ECO:0007669"/>
    <property type="project" value="UniProtKB-UniRule"/>
</dbReference>
<name>A0A0U4B974_9ACTN</name>
<dbReference type="PRINTS" id="PR00958">
    <property type="entry name" value="HOMSERKINASE"/>
</dbReference>
<evidence type="ECO:0000256" key="10">
    <source>
        <dbReference type="ARBA" id="ARBA00022840"/>
    </source>
</evidence>
<evidence type="ECO:0000256" key="1">
    <source>
        <dbReference type="ARBA" id="ARBA00005015"/>
    </source>
</evidence>
<dbReference type="EC" id="2.7.1.39" evidence="3 13"/>
<dbReference type="GO" id="GO:0005737">
    <property type="term" value="C:cytoplasm"/>
    <property type="evidence" value="ECO:0007669"/>
    <property type="project" value="UniProtKB-SubCell"/>
</dbReference>
<evidence type="ECO:0000256" key="3">
    <source>
        <dbReference type="ARBA" id="ARBA00012078"/>
    </source>
</evidence>
<keyword evidence="9 13" id="KW-0418">Kinase</keyword>
<dbReference type="Pfam" id="PF00288">
    <property type="entry name" value="GHMP_kinases_N"/>
    <property type="match status" value="1"/>
</dbReference>
<evidence type="ECO:0000256" key="2">
    <source>
        <dbReference type="ARBA" id="ARBA00007370"/>
    </source>
</evidence>
<dbReference type="PANTHER" id="PTHR20861:SF1">
    <property type="entry name" value="HOMOSERINE KINASE"/>
    <property type="match status" value="1"/>
</dbReference>
<keyword evidence="7 13" id="KW-0791">Threonine biosynthesis</keyword>
<dbReference type="Proteomes" id="UP000067689">
    <property type="component" value="Chromosome"/>
</dbReference>
<evidence type="ECO:0000256" key="7">
    <source>
        <dbReference type="ARBA" id="ARBA00022697"/>
    </source>
</evidence>
<dbReference type="InterPro" id="IPR014721">
    <property type="entry name" value="Ribsml_uS5_D2-typ_fold_subgr"/>
</dbReference>
<dbReference type="PROSITE" id="PS00627">
    <property type="entry name" value="GHMP_KINASES_ATP"/>
    <property type="match status" value="1"/>
</dbReference>
<keyword evidence="16" id="KW-1185">Reference proteome</keyword>
<evidence type="ECO:0000313" key="15">
    <source>
        <dbReference type="EMBL" id="ALX04388.1"/>
    </source>
</evidence>
<dbReference type="NCBIfam" id="TIGR00191">
    <property type="entry name" value="thrB"/>
    <property type="match status" value="1"/>
</dbReference>
<dbReference type="HAMAP" id="MF_00384">
    <property type="entry name" value="Homoser_kinase"/>
    <property type="match status" value="1"/>
</dbReference>
<dbReference type="GO" id="GO:0005524">
    <property type="term" value="F:ATP binding"/>
    <property type="evidence" value="ECO:0007669"/>
    <property type="project" value="UniProtKB-UniRule"/>
</dbReference>
<dbReference type="AlphaFoldDB" id="A0A0U4B974"/>
<keyword evidence="8 13" id="KW-0547">Nucleotide-binding</keyword>
<keyword evidence="6 13" id="KW-0808">Transferase</keyword>
<dbReference type="InterPro" id="IPR000870">
    <property type="entry name" value="Homoserine_kinase"/>
</dbReference>
<dbReference type="InterPro" id="IPR020568">
    <property type="entry name" value="Ribosomal_Su5_D2-typ_SF"/>
</dbReference>
<dbReference type="InterPro" id="IPR036554">
    <property type="entry name" value="GHMP_kinase_C_sf"/>
</dbReference>